<name>A5BEP6_VITVI</name>
<evidence type="ECO:0000313" key="9">
    <source>
        <dbReference type="EMBL" id="CAN78915.1"/>
    </source>
</evidence>
<dbReference type="GO" id="GO:0016020">
    <property type="term" value="C:membrane"/>
    <property type="evidence" value="ECO:0007669"/>
    <property type="project" value="UniProtKB-SubCell"/>
</dbReference>
<feature type="repeat" description="ANK" evidence="7">
    <location>
        <begin position="83"/>
        <end position="115"/>
    </location>
</feature>
<protein>
    <recommendedName>
        <fullName evidence="8">PGG domain-containing protein</fullName>
    </recommendedName>
</protein>
<organism evidence="9">
    <name type="scientific">Vitis vinifera</name>
    <name type="common">Grape</name>
    <dbReference type="NCBI Taxonomy" id="29760"/>
    <lineage>
        <taxon>Eukaryota</taxon>
        <taxon>Viridiplantae</taxon>
        <taxon>Streptophyta</taxon>
        <taxon>Embryophyta</taxon>
        <taxon>Tracheophyta</taxon>
        <taxon>Spermatophyta</taxon>
        <taxon>Magnoliopsida</taxon>
        <taxon>eudicotyledons</taxon>
        <taxon>Gunneridae</taxon>
        <taxon>Pentapetalae</taxon>
        <taxon>rosids</taxon>
        <taxon>Vitales</taxon>
        <taxon>Vitaceae</taxon>
        <taxon>Viteae</taxon>
        <taxon>Vitis</taxon>
    </lineage>
</organism>
<dbReference type="Gene3D" id="1.25.40.20">
    <property type="entry name" value="Ankyrin repeat-containing domain"/>
    <property type="match status" value="1"/>
</dbReference>
<feature type="repeat" description="ANK" evidence="7">
    <location>
        <begin position="41"/>
        <end position="66"/>
    </location>
</feature>
<gene>
    <name evidence="9" type="ORF">VITISV_004526</name>
</gene>
<dbReference type="EMBL" id="AM456900">
    <property type="protein sequence ID" value="CAN78915.1"/>
    <property type="molecule type" value="Genomic_DNA"/>
</dbReference>
<dbReference type="InterPro" id="IPR002110">
    <property type="entry name" value="Ankyrin_rpt"/>
</dbReference>
<dbReference type="SMART" id="SM00248">
    <property type="entry name" value="ANK"/>
    <property type="match status" value="6"/>
</dbReference>
<dbReference type="InterPro" id="IPR026961">
    <property type="entry name" value="PGG_dom"/>
</dbReference>
<evidence type="ECO:0000256" key="1">
    <source>
        <dbReference type="ARBA" id="ARBA00004141"/>
    </source>
</evidence>
<sequence length="334" mass="37146">MPNQIAAVSQTEIPHMDADLYKTLYRGESVSSKGTAQSERRHSTPLHLAAREGHRAVVEALLDAKALHLEIENPHFIYGANSIGYTPLYMAAEKGYGDLVKIIINTSPSSDHKGIEGRTVLHAAVLCRHQAMTKKILEWKPMLIKEVDENGWSPLHCAAYIRDAAITKQLLDGSSQDKSVIYLGIKNSNRTALHIASYYGCMDIVDENGNNVFHFAMMKKHASRFGSELLIKDGLRVRGLVNEKDAQGDTPLHLLASFGVNDVEFILDKTVDKMERNKRKLNFSDNFISSRNKFSWGTVAFAAGFTWPGGYSDTDGMAILTKKASFKHLLCRIP</sequence>
<dbReference type="PROSITE" id="PS50297">
    <property type="entry name" value="ANK_REP_REGION"/>
    <property type="match status" value="1"/>
</dbReference>
<evidence type="ECO:0000256" key="2">
    <source>
        <dbReference type="ARBA" id="ARBA00022692"/>
    </source>
</evidence>
<dbReference type="Pfam" id="PF00023">
    <property type="entry name" value="Ank"/>
    <property type="match status" value="1"/>
</dbReference>
<keyword evidence="3" id="KW-0677">Repeat</keyword>
<evidence type="ECO:0000256" key="7">
    <source>
        <dbReference type="PROSITE-ProRule" id="PRU00023"/>
    </source>
</evidence>
<keyword evidence="4" id="KW-1133">Transmembrane helix</keyword>
<accession>A5BEP6</accession>
<keyword evidence="6" id="KW-0472">Membrane</keyword>
<evidence type="ECO:0000256" key="6">
    <source>
        <dbReference type="ARBA" id="ARBA00023136"/>
    </source>
</evidence>
<dbReference type="PANTHER" id="PTHR24186:SF53">
    <property type="entry name" value="PGG DOMAIN-CONTAINING PROTEIN"/>
    <property type="match status" value="1"/>
</dbReference>
<feature type="domain" description="PGG" evidence="8">
    <location>
        <begin position="298"/>
        <end position="327"/>
    </location>
</feature>
<keyword evidence="5 7" id="KW-0040">ANK repeat</keyword>
<dbReference type="PROSITE" id="PS50088">
    <property type="entry name" value="ANK_REPEAT"/>
    <property type="match status" value="2"/>
</dbReference>
<dbReference type="PANTHER" id="PTHR24186">
    <property type="entry name" value="PROTEIN PHOSPHATASE 1 REGULATORY SUBUNIT"/>
    <property type="match status" value="1"/>
</dbReference>
<evidence type="ECO:0000256" key="5">
    <source>
        <dbReference type="ARBA" id="ARBA00023043"/>
    </source>
</evidence>
<dbReference type="AlphaFoldDB" id="A5BEP6"/>
<evidence type="ECO:0000256" key="3">
    <source>
        <dbReference type="ARBA" id="ARBA00022737"/>
    </source>
</evidence>
<evidence type="ECO:0000259" key="8">
    <source>
        <dbReference type="Pfam" id="PF13962"/>
    </source>
</evidence>
<keyword evidence="2" id="KW-0812">Transmembrane</keyword>
<evidence type="ECO:0000256" key="4">
    <source>
        <dbReference type="ARBA" id="ARBA00022989"/>
    </source>
</evidence>
<dbReference type="InterPro" id="IPR036770">
    <property type="entry name" value="Ankyrin_rpt-contain_sf"/>
</dbReference>
<dbReference type="Pfam" id="PF12796">
    <property type="entry name" value="Ank_2"/>
    <property type="match status" value="2"/>
</dbReference>
<dbReference type="SUPFAM" id="SSF48403">
    <property type="entry name" value="Ankyrin repeat"/>
    <property type="match status" value="1"/>
</dbReference>
<dbReference type="ExpressionAtlas" id="A5BEP6">
    <property type="expression patterns" value="differential"/>
</dbReference>
<proteinExistence type="predicted"/>
<dbReference type="Pfam" id="PF13962">
    <property type="entry name" value="PGG"/>
    <property type="match status" value="1"/>
</dbReference>
<reference evidence="9" key="1">
    <citation type="journal article" date="2007" name="PLoS ONE">
        <title>The first genome sequence of an elite grapevine cultivar (Pinot noir Vitis vinifera L.): coping with a highly heterozygous genome.</title>
        <authorList>
            <person name="Velasco R."/>
            <person name="Zharkikh A."/>
            <person name="Troggio M."/>
            <person name="Cartwright D.A."/>
            <person name="Cestaro A."/>
            <person name="Pruss D."/>
            <person name="Pindo M."/>
            <person name="FitzGerald L.M."/>
            <person name="Vezzulli S."/>
            <person name="Reid J."/>
            <person name="Malacarne G."/>
            <person name="Iliev D."/>
            <person name="Coppola G."/>
            <person name="Wardell B."/>
            <person name="Micheletti D."/>
            <person name="Macalma T."/>
            <person name="Facci M."/>
            <person name="Mitchell J.T."/>
            <person name="Perazzolli M."/>
            <person name="Eldredge G."/>
            <person name="Gatto P."/>
            <person name="Oyzerski R."/>
            <person name="Moretto M."/>
            <person name="Gutin N."/>
            <person name="Stefanini M."/>
            <person name="Chen Y."/>
            <person name="Segala C."/>
            <person name="Davenport C."/>
            <person name="Dematte L."/>
            <person name="Mraz A."/>
            <person name="Battilana J."/>
            <person name="Stormo K."/>
            <person name="Costa F."/>
            <person name="Tao Q."/>
            <person name="Si-Ammour A."/>
            <person name="Harkins T."/>
            <person name="Lackey A."/>
            <person name="Perbost C."/>
            <person name="Taillon B."/>
            <person name="Stella A."/>
            <person name="Solovyev V."/>
            <person name="Fawcett J.A."/>
            <person name="Sterck L."/>
            <person name="Vandepoele K."/>
            <person name="Grando S.M."/>
            <person name="Toppo S."/>
            <person name="Moser C."/>
            <person name="Lanchbury J."/>
            <person name="Bogden R."/>
            <person name="Skolnick M."/>
            <person name="Sgaramella V."/>
            <person name="Bhatnagar S.K."/>
            <person name="Fontana P."/>
            <person name="Gutin A."/>
            <person name="Van de Peer Y."/>
            <person name="Salamini F."/>
            <person name="Viola R."/>
        </authorList>
    </citation>
    <scope>NUCLEOTIDE SEQUENCE</scope>
</reference>
<comment type="subcellular location">
    <subcellularLocation>
        <location evidence="1">Membrane</location>
        <topology evidence="1">Multi-pass membrane protein</topology>
    </subcellularLocation>
</comment>